<dbReference type="SUPFAM" id="SSF51445">
    <property type="entry name" value="(Trans)glycosidases"/>
    <property type="match status" value="1"/>
</dbReference>
<proteinExistence type="predicted"/>
<evidence type="ECO:0000313" key="1">
    <source>
        <dbReference type="EMBL" id="TPV32032.1"/>
    </source>
</evidence>
<sequence length="319" mass="37317">MSPSTSKKMNGVSFVGTRDTLQSDYITPLKNIHVNYTAIMPFGFIRDKNNPEIIFNTERQWFGEKVVGVKQYVEMLQNENIQIMLKPQIWISRGEFTGHLEMQTEGEWQQLEISYEKFILEYAQLAEDLNIKLLCIGTELERFISKRPDYWNDLIVKIKQAYTGKLTYAANWDEYPKTPFWNDLDYIGVNGYFPLTEEQTPSVEACIIALEQWKTELQEFSFSNNKPVLFTEFGYRSVDFGAKQPWRSDRDMTAVNLEAQTNATVAFFETFWIEDWVAGGFIWKWFPNHTTTGGNNDSRFTPQNKPAEAVIKEQFKQFR</sequence>
<accession>A0A506PG32</accession>
<dbReference type="EMBL" id="VHIQ01000007">
    <property type="protein sequence ID" value="TPV32032.1"/>
    <property type="molecule type" value="Genomic_DNA"/>
</dbReference>
<keyword evidence="2" id="KW-1185">Reference proteome</keyword>
<evidence type="ECO:0000313" key="2">
    <source>
        <dbReference type="Proteomes" id="UP000317332"/>
    </source>
</evidence>
<dbReference type="AlphaFoldDB" id="A0A506PG32"/>
<dbReference type="GO" id="GO:0016787">
    <property type="term" value="F:hydrolase activity"/>
    <property type="evidence" value="ECO:0007669"/>
    <property type="project" value="UniProtKB-KW"/>
</dbReference>
<dbReference type="Pfam" id="PF22612">
    <property type="entry name" value="GH113"/>
    <property type="match status" value="1"/>
</dbReference>
<dbReference type="InterPro" id="IPR017853">
    <property type="entry name" value="GH"/>
</dbReference>
<dbReference type="Proteomes" id="UP000317332">
    <property type="component" value="Unassembled WGS sequence"/>
</dbReference>
<dbReference type="OrthoDB" id="9773531at2"/>
<organism evidence="1 2">
    <name type="scientific">Paucihalobacter ruber</name>
    <dbReference type="NCBI Taxonomy" id="2567861"/>
    <lineage>
        <taxon>Bacteria</taxon>
        <taxon>Pseudomonadati</taxon>
        <taxon>Bacteroidota</taxon>
        <taxon>Flavobacteriia</taxon>
        <taxon>Flavobacteriales</taxon>
        <taxon>Flavobacteriaceae</taxon>
        <taxon>Paucihalobacter</taxon>
    </lineage>
</organism>
<protein>
    <submittedName>
        <fullName evidence="1">Glycoside hydrolase</fullName>
    </submittedName>
</protein>
<keyword evidence="1" id="KW-0378">Hydrolase</keyword>
<name>A0A506PG32_9FLAO</name>
<gene>
    <name evidence="1" type="ORF">FJ651_13770</name>
</gene>
<comment type="caution">
    <text evidence="1">The sequence shown here is derived from an EMBL/GenBank/DDBJ whole genome shotgun (WGS) entry which is preliminary data.</text>
</comment>
<dbReference type="CDD" id="cd19608">
    <property type="entry name" value="GH113_mannanase-like"/>
    <property type="match status" value="1"/>
</dbReference>
<dbReference type="InterPro" id="IPR055151">
    <property type="entry name" value="GH113"/>
</dbReference>
<reference evidence="1 2" key="1">
    <citation type="submission" date="2019-06" db="EMBL/GenBank/DDBJ databases">
        <title>Flavobacteriaceae Paucihalobacterium erythroidium CWB-1, complete genome.</title>
        <authorList>
            <person name="Wu S."/>
        </authorList>
    </citation>
    <scope>NUCLEOTIDE SEQUENCE [LARGE SCALE GENOMIC DNA]</scope>
    <source>
        <strain evidence="1 2">CWB-1</strain>
    </source>
</reference>
<dbReference type="Gene3D" id="3.20.20.80">
    <property type="entry name" value="Glycosidases"/>
    <property type="match status" value="1"/>
</dbReference>